<dbReference type="HOGENOM" id="CLU_2099288_0_0_1"/>
<dbReference type="Proteomes" id="UP000000305">
    <property type="component" value="Unassembled WGS sequence"/>
</dbReference>
<accession>E9I7G0</accession>
<organism evidence="2 3">
    <name type="scientific">Daphnia pulex</name>
    <name type="common">Water flea</name>
    <dbReference type="NCBI Taxonomy" id="6669"/>
    <lineage>
        <taxon>Eukaryota</taxon>
        <taxon>Metazoa</taxon>
        <taxon>Ecdysozoa</taxon>
        <taxon>Arthropoda</taxon>
        <taxon>Crustacea</taxon>
        <taxon>Branchiopoda</taxon>
        <taxon>Diplostraca</taxon>
        <taxon>Cladocera</taxon>
        <taxon>Anomopoda</taxon>
        <taxon>Daphniidae</taxon>
        <taxon>Daphnia</taxon>
    </lineage>
</organism>
<dbReference type="KEGG" id="dpx:DAPPUDRAFT_279523"/>
<protein>
    <submittedName>
        <fullName evidence="2">Uncharacterized protein</fullName>
    </submittedName>
</protein>
<evidence type="ECO:0000313" key="2">
    <source>
        <dbReference type="EMBL" id="EFX60070.1"/>
    </source>
</evidence>
<evidence type="ECO:0000313" key="3">
    <source>
        <dbReference type="Proteomes" id="UP000000305"/>
    </source>
</evidence>
<name>E9I7G0_DAPPU</name>
<evidence type="ECO:0000256" key="1">
    <source>
        <dbReference type="SAM" id="MobiDB-lite"/>
    </source>
</evidence>
<feature type="region of interest" description="Disordered" evidence="1">
    <location>
        <begin position="83"/>
        <end position="116"/>
    </location>
</feature>
<sequence length="116" mass="12506">MRGPGLRAGPSVDADQHRALAFEISRRGDVQTADLQAVKALPTQGGVVHAGPRSALLSARPELQPRRLGRPADDAARALRRAVIESQQRQARVPLRPLDHAGRQLGRHALQRPLGA</sequence>
<gene>
    <name evidence="2" type="ORF">DAPPUDRAFT_279523</name>
</gene>
<proteinExistence type="predicted"/>
<dbReference type="EMBL" id="GL737202">
    <property type="protein sequence ID" value="EFX60070.1"/>
    <property type="molecule type" value="Genomic_DNA"/>
</dbReference>
<reference evidence="2 3" key="1">
    <citation type="journal article" date="2011" name="Science">
        <title>The ecoresponsive genome of Daphnia pulex.</title>
        <authorList>
            <person name="Colbourne J.K."/>
            <person name="Pfrender M.E."/>
            <person name="Gilbert D."/>
            <person name="Thomas W.K."/>
            <person name="Tucker A."/>
            <person name="Oakley T.H."/>
            <person name="Tokishita S."/>
            <person name="Aerts A."/>
            <person name="Arnold G.J."/>
            <person name="Basu M.K."/>
            <person name="Bauer D.J."/>
            <person name="Caceres C.E."/>
            <person name="Carmel L."/>
            <person name="Casola C."/>
            <person name="Choi J.H."/>
            <person name="Detter J.C."/>
            <person name="Dong Q."/>
            <person name="Dusheyko S."/>
            <person name="Eads B.D."/>
            <person name="Frohlich T."/>
            <person name="Geiler-Samerotte K.A."/>
            <person name="Gerlach D."/>
            <person name="Hatcher P."/>
            <person name="Jogdeo S."/>
            <person name="Krijgsveld J."/>
            <person name="Kriventseva E.V."/>
            <person name="Kultz D."/>
            <person name="Laforsch C."/>
            <person name="Lindquist E."/>
            <person name="Lopez J."/>
            <person name="Manak J.R."/>
            <person name="Muller J."/>
            <person name="Pangilinan J."/>
            <person name="Patwardhan R.P."/>
            <person name="Pitluck S."/>
            <person name="Pritham E.J."/>
            <person name="Rechtsteiner A."/>
            <person name="Rho M."/>
            <person name="Rogozin I.B."/>
            <person name="Sakarya O."/>
            <person name="Salamov A."/>
            <person name="Schaack S."/>
            <person name="Shapiro H."/>
            <person name="Shiga Y."/>
            <person name="Skalitzky C."/>
            <person name="Smith Z."/>
            <person name="Souvorov A."/>
            <person name="Sung W."/>
            <person name="Tang Z."/>
            <person name="Tsuchiya D."/>
            <person name="Tu H."/>
            <person name="Vos H."/>
            <person name="Wang M."/>
            <person name="Wolf Y.I."/>
            <person name="Yamagata H."/>
            <person name="Yamada T."/>
            <person name="Ye Y."/>
            <person name="Shaw J.R."/>
            <person name="Andrews J."/>
            <person name="Crease T.J."/>
            <person name="Tang H."/>
            <person name="Lucas S.M."/>
            <person name="Robertson H.M."/>
            <person name="Bork P."/>
            <person name="Koonin E.V."/>
            <person name="Zdobnov E.M."/>
            <person name="Grigoriev I.V."/>
            <person name="Lynch M."/>
            <person name="Boore J.L."/>
        </authorList>
    </citation>
    <scope>NUCLEOTIDE SEQUENCE [LARGE SCALE GENOMIC DNA]</scope>
</reference>
<dbReference type="InParanoid" id="E9I7G0"/>
<keyword evidence="3" id="KW-1185">Reference proteome</keyword>
<dbReference type="AlphaFoldDB" id="E9I7G0"/>